<keyword evidence="11" id="KW-1185">Reference proteome</keyword>
<dbReference type="InterPro" id="IPR045275">
    <property type="entry name" value="MscS_archaea/bacteria_type"/>
</dbReference>
<evidence type="ECO:0000256" key="6">
    <source>
        <dbReference type="ARBA" id="ARBA00023136"/>
    </source>
</evidence>
<dbReference type="Gene3D" id="1.10.287.1260">
    <property type="match status" value="1"/>
</dbReference>
<dbReference type="SUPFAM" id="SSF50182">
    <property type="entry name" value="Sm-like ribonucleoproteins"/>
    <property type="match status" value="1"/>
</dbReference>
<dbReference type="SUPFAM" id="SSF82689">
    <property type="entry name" value="Mechanosensitive channel protein MscS (YggB), C-terminal domain"/>
    <property type="match status" value="1"/>
</dbReference>
<name>A0A1H3YD46_9EURY</name>
<evidence type="ECO:0000256" key="5">
    <source>
        <dbReference type="ARBA" id="ARBA00022989"/>
    </source>
</evidence>
<dbReference type="InterPro" id="IPR049278">
    <property type="entry name" value="MS_channel_C"/>
</dbReference>
<dbReference type="OrthoDB" id="11475at2157"/>
<evidence type="ECO:0000259" key="8">
    <source>
        <dbReference type="Pfam" id="PF00924"/>
    </source>
</evidence>
<gene>
    <name evidence="10" type="ORF">SAMN04488065_1807</name>
</gene>
<dbReference type="InterPro" id="IPR006685">
    <property type="entry name" value="MscS_channel_2nd"/>
</dbReference>
<keyword evidence="4 7" id="KW-0812">Transmembrane</keyword>
<evidence type="ECO:0000256" key="1">
    <source>
        <dbReference type="ARBA" id="ARBA00004651"/>
    </source>
</evidence>
<evidence type="ECO:0000256" key="2">
    <source>
        <dbReference type="ARBA" id="ARBA00008017"/>
    </source>
</evidence>
<dbReference type="InterPro" id="IPR010920">
    <property type="entry name" value="LSM_dom_sf"/>
</dbReference>
<dbReference type="STRING" id="555874.SAMN04488065_1807"/>
<protein>
    <submittedName>
        <fullName evidence="10">Small-conductance mechanosensitive channel</fullName>
    </submittedName>
</protein>
<evidence type="ECO:0000259" key="9">
    <source>
        <dbReference type="Pfam" id="PF21082"/>
    </source>
</evidence>
<keyword evidence="3" id="KW-1003">Cell membrane</keyword>
<dbReference type="PANTHER" id="PTHR30221:SF1">
    <property type="entry name" value="SMALL-CONDUCTANCE MECHANOSENSITIVE CHANNEL"/>
    <property type="match status" value="1"/>
</dbReference>
<dbReference type="GO" id="GO:0008381">
    <property type="term" value="F:mechanosensitive monoatomic ion channel activity"/>
    <property type="evidence" value="ECO:0007669"/>
    <property type="project" value="InterPro"/>
</dbReference>
<sequence>MAVVSAPLLAGLRIDATTLVGAVAILVGAVLVARAARLVLVALADRFVEQGAAIQLAIPLTKFLIYGVAAYSVLGPLFQLSQTQALAFSGVLGAALGLGLKDLLGNVVGGLVVVFETPYQVGDRIELGDYYGEVVDVGVRATRLQTPDDNLVAVPNYLALTESVANANAGSPEMLVVTELFVANDADAERARTIVEDAVYTSRHLAPERPVTVFVEANPRYRTIRAKAYVNDLDAQFAFESDVTRRALRQFDAEGIRTPPATLIGD</sequence>
<reference evidence="10 11" key="1">
    <citation type="submission" date="2016-10" db="EMBL/GenBank/DDBJ databases">
        <authorList>
            <person name="de Groot N.N."/>
        </authorList>
    </citation>
    <scope>NUCLEOTIDE SEQUENCE [LARGE SCALE GENOMIC DNA]</scope>
    <source>
        <strain evidence="10 11">CGMCC 1.8712</strain>
    </source>
</reference>
<dbReference type="Proteomes" id="UP000236755">
    <property type="component" value="Unassembled WGS sequence"/>
</dbReference>
<comment type="similarity">
    <text evidence="2">Belongs to the MscS (TC 1.A.23) family.</text>
</comment>
<evidence type="ECO:0000256" key="4">
    <source>
        <dbReference type="ARBA" id="ARBA00022692"/>
    </source>
</evidence>
<dbReference type="Pfam" id="PF00924">
    <property type="entry name" value="MS_channel_2nd"/>
    <property type="match status" value="1"/>
</dbReference>
<dbReference type="PANTHER" id="PTHR30221">
    <property type="entry name" value="SMALL-CONDUCTANCE MECHANOSENSITIVE CHANNEL"/>
    <property type="match status" value="1"/>
</dbReference>
<evidence type="ECO:0000256" key="7">
    <source>
        <dbReference type="SAM" id="Phobius"/>
    </source>
</evidence>
<dbReference type="InterPro" id="IPR023408">
    <property type="entry name" value="MscS_beta-dom_sf"/>
</dbReference>
<dbReference type="InterPro" id="IPR011066">
    <property type="entry name" value="MscS_channel_C_sf"/>
</dbReference>
<evidence type="ECO:0000313" key="11">
    <source>
        <dbReference type="Proteomes" id="UP000236755"/>
    </source>
</evidence>
<feature type="domain" description="Mechanosensitive ion channel MscS" evidence="8">
    <location>
        <begin position="102"/>
        <end position="168"/>
    </location>
</feature>
<dbReference type="EMBL" id="FNQT01000002">
    <property type="protein sequence ID" value="SEA09509.1"/>
    <property type="molecule type" value="Genomic_DNA"/>
</dbReference>
<dbReference type="Gene3D" id="2.30.30.60">
    <property type="match status" value="1"/>
</dbReference>
<accession>A0A1H3YD46</accession>
<dbReference type="Pfam" id="PF21082">
    <property type="entry name" value="MS_channel_3rd"/>
    <property type="match status" value="1"/>
</dbReference>
<keyword evidence="5 7" id="KW-1133">Transmembrane helix</keyword>
<dbReference type="AlphaFoldDB" id="A0A1H3YD46"/>
<comment type="subcellular location">
    <subcellularLocation>
        <location evidence="1">Cell membrane</location>
        <topology evidence="1">Multi-pass membrane protein</topology>
    </subcellularLocation>
</comment>
<dbReference type="GO" id="GO:0005886">
    <property type="term" value="C:plasma membrane"/>
    <property type="evidence" value="ECO:0007669"/>
    <property type="project" value="UniProtKB-SubCell"/>
</dbReference>
<evidence type="ECO:0000256" key="3">
    <source>
        <dbReference type="ARBA" id="ARBA00022475"/>
    </source>
</evidence>
<feature type="transmembrane region" description="Helical" evidence="7">
    <location>
        <begin position="56"/>
        <end position="74"/>
    </location>
</feature>
<feature type="domain" description="Mechanosensitive ion channel MscS C-terminal" evidence="9">
    <location>
        <begin position="182"/>
        <end position="257"/>
    </location>
</feature>
<feature type="transmembrane region" description="Helical" evidence="7">
    <location>
        <begin position="20"/>
        <end position="44"/>
    </location>
</feature>
<proteinExistence type="inferred from homology"/>
<keyword evidence="6 7" id="KW-0472">Membrane</keyword>
<dbReference type="Gene3D" id="3.30.70.100">
    <property type="match status" value="1"/>
</dbReference>
<organism evidence="10 11">
    <name type="scientific">Haloplanus vescus</name>
    <dbReference type="NCBI Taxonomy" id="555874"/>
    <lineage>
        <taxon>Archaea</taxon>
        <taxon>Methanobacteriati</taxon>
        <taxon>Methanobacteriota</taxon>
        <taxon>Stenosarchaea group</taxon>
        <taxon>Halobacteria</taxon>
        <taxon>Halobacteriales</taxon>
        <taxon>Haloferacaceae</taxon>
        <taxon>Haloplanus</taxon>
    </lineage>
</organism>
<feature type="transmembrane region" description="Helical" evidence="7">
    <location>
        <begin position="86"/>
        <end position="115"/>
    </location>
</feature>
<dbReference type="RefSeq" id="WP_092634096.1">
    <property type="nucleotide sequence ID" value="NZ_FNQT01000002.1"/>
</dbReference>
<evidence type="ECO:0000313" key="10">
    <source>
        <dbReference type="EMBL" id="SEA09509.1"/>
    </source>
</evidence>